<evidence type="ECO:0000256" key="3">
    <source>
        <dbReference type="PIRSR" id="PIRSR001235-1"/>
    </source>
</evidence>
<dbReference type="NCBIfam" id="TIGR01879">
    <property type="entry name" value="hydantase"/>
    <property type="match status" value="1"/>
</dbReference>
<name>A0A4Y4G6B8_WEIHE</name>
<dbReference type="OrthoDB" id="9808195at2"/>
<evidence type="ECO:0000259" key="5">
    <source>
        <dbReference type="Pfam" id="PF07687"/>
    </source>
</evidence>
<dbReference type="PANTHER" id="PTHR32494">
    <property type="entry name" value="ALLANTOATE DEIMINASE-RELATED"/>
    <property type="match status" value="1"/>
</dbReference>
<dbReference type="GO" id="GO:0016813">
    <property type="term" value="F:hydrolase activity, acting on carbon-nitrogen (but not peptide) bonds, in linear amidines"/>
    <property type="evidence" value="ECO:0007669"/>
    <property type="project" value="InterPro"/>
</dbReference>
<dbReference type="Proteomes" id="UP000585749">
    <property type="component" value="Unassembled WGS sequence"/>
</dbReference>
<comment type="cofactor">
    <cofactor evidence="3">
        <name>Zn(2+)</name>
        <dbReference type="ChEBI" id="CHEBI:29105"/>
    </cofactor>
    <text evidence="3">Binds 2 Zn(2+) ions per subunit.</text>
</comment>
<feature type="binding site" evidence="4">
    <location>
        <position position="264"/>
    </location>
    <ligand>
        <name>allantoate</name>
        <dbReference type="ChEBI" id="CHEBI:17536"/>
    </ligand>
</feature>
<feature type="binding site" evidence="3">
    <location>
        <position position="70"/>
    </location>
    <ligand>
        <name>Zn(2+)</name>
        <dbReference type="ChEBI" id="CHEBI:29105"/>
        <label>1</label>
    </ligand>
</feature>
<comment type="caution">
    <text evidence="6">The sequence shown here is derived from an EMBL/GenBank/DDBJ whole genome shotgun (WGS) entry which is preliminary data.</text>
</comment>
<gene>
    <name evidence="7" type="ORF">GA0061075_101159</name>
    <name evidence="6" type="ORF">HF960_07965</name>
</gene>
<feature type="binding site" evidence="3">
    <location>
        <position position="81"/>
    </location>
    <ligand>
        <name>Zn(2+)</name>
        <dbReference type="ChEBI" id="CHEBI:29105"/>
        <label>1</label>
    </ligand>
</feature>
<dbReference type="SUPFAM" id="SSF55031">
    <property type="entry name" value="Bacterial exopeptidase dimerisation domain"/>
    <property type="match status" value="1"/>
</dbReference>
<dbReference type="Gene3D" id="3.40.630.10">
    <property type="entry name" value="Zn peptidases"/>
    <property type="match status" value="1"/>
</dbReference>
<feature type="binding site" evidence="3">
    <location>
        <position position="116"/>
    </location>
    <ligand>
        <name>Zn(2+)</name>
        <dbReference type="ChEBI" id="CHEBI:29105"/>
        <label>2</label>
    </ligand>
</feature>
<keyword evidence="2 6" id="KW-0378">Hydrolase</keyword>
<dbReference type="GO" id="GO:0046872">
    <property type="term" value="F:metal ion binding"/>
    <property type="evidence" value="ECO:0007669"/>
    <property type="project" value="UniProtKB-KW"/>
</dbReference>
<dbReference type="Proteomes" id="UP000182448">
    <property type="component" value="Unassembled WGS sequence"/>
</dbReference>
<dbReference type="Gene3D" id="3.30.70.360">
    <property type="match status" value="1"/>
</dbReference>
<keyword evidence="8" id="KW-1185">Reference proteome</keyword>
<proteinExistence type="inferred from homology"/>
<keyword evidence="3" id="KW-0862">Zinc</keyword>
<dbReference type="RefSeq" id="WP_074426696.1">
    <property type="nucleotide sequence ID" value="NZ_BJEG01000001.1"/>
</dbReference>
<feature type="binding site" evidence="4">
    <location>
        <position position="277"/>
    </location>
    <ligand>
        <name>allantoate</name>
        <dbReference type="ChEBI" id="CHEBI:17536"/>
    </ligand>
</feature>
<dbReference type="SUPFAM" id="SSF53187">
    <property type="entry name" value="Zn-dependent exopeptidases"/>
    <property type="match status" value="1"/>
</dbReference>
<evidence type="ECO:0000256" key="4">
    <source>
        <dbReference type="PIRSR" id="PIRSR001235-2"/>
    </source>
</evidence>
<comment type="similarity">
    <text evidence="1">Belongs to the peptidase M20 family.</text>
</comment>
<keyword evidence="3" id="KW-0479">Metal-binding</keyword>
<dbReference type="EMBL" id="FMAW01000001">
    <property type="protein sequence ID" value="SCB74323.1"/>
    <property type="molecule type" value="Genomic_DNA"/>
</dbReference>
<dbReference type="InterPro" id="IPR036264">
    <property type="entry name" value="Bact_exopeptidase_dim_dom"/>
</dbReference>
<dbReference type="EMBL" id="JAAXPM010000014">
    <property type="protein sequence ID" value="NKY67585.1"/>
    <property type="molecule type" value="Genomic_DNA"/>
</dbReference>
<dbReference type="InterPro" id="IPR011650">
    <property type="entry name" value="Peptidase_M20_dimer"/>
</dbReference>
<feature type="binding site" evidence="3">
    <location>
        <position position="81"/>
    </location>
    <ligand>
        <name>Zn(2+)</name>
        <dbReference type="ChEBI" id="CHEBI:29105"/>
        <label>2</label>
    </ligand>
</feature>
<accession>A0A4Y4G6B8</accession>
<dbReference type="PANTHER" id="PTHR32494:SF5">
    <property type="entry name" value="ALLANTOATE AMIDOHYDROLASE"/>
    <property type="match status" value="1"/>
</dbReference>
<feature type="domain" description="Peptidase M20 dimerisation" evidence="5">
    <location>
        <begin position="205"/>
        <end position="298"/>
    </location>
</feature>
<organism evidence="6 9">
    <name type="scientific">Weissella hellenica</name>
    <dbReference type="NCBI Taxonomy" id="46256"/>
    <lineage>
        <taxon>Bacteria</taxon>
        <taxon>Bacillati</taxon>
        <taxon>Bacillota</taxon>
        <taxon>Bacilli</taxon>
        <taxon>Lactobacillales</taxon>
        <taxon>Lactobacillaceae</taxon>
        <taxon>Weissella</taxon>
    </lineage>
</organism>
<feature type="binding site" evidence="3">
    <location>
        <position position="366"/>
    </location>
    <ligand>
        <name>Zn(2+)</name>
        <dbReference type="ChEBI" id="CHEBI:29105"/>
        <label>2</label>
    </ligand>
</feature>
<reference evidence="6 9" key="2">
    <citation type="submission" date="2020-04" db="EMBL/GenBank/DDBJ databases">
        <title>MicrobeNet Type strains.</title>
        <authorList>
            <person name="Nicholson A.C."/>
        </authorList>
    </citation>
    <scope>NUCLEOTIDE SEQUENCE [LARGE SCALE GENOMIC DNA]</scope>
    <source>
        <strain evidence="6 9">CCUG 33494</strain>
    </source>
</reference>
<evidence type="ECO:0000313" key="8">
    <source>
        <dbReference type="Proteomes" id="UP000182448"/>
    </source>
</evidence>
<feature type="binding site" evidence="4">
    <location>
        <position position="204"/>
    </location>
    <ligand>
        <name>allantoate</name>
        <dbReference type="ChEBI" id="CHEBI:17536"/>
    </ligand>
</feature>
<dbReference type="InterPro" id="IPR002933">
    <property type="entry name" value="Peptidase_M20"/>
</dbReference>
<dbReference type="Pfam" id="PF01546">
    <property type="entry name" value="Peptidase_M20"/>
    <property type="match status" value="1"/>
</dbReference>
<evidence type="ECO:0000256" key="1">
    <source>
        <dbReference type="ARBA" id="ARBA00006153"/>
    </source>
</evidence>
<evidence type="ECO:0000313" key="6">
    <source>
        <dbReference type="EMBL" id="NKY67585.1"/>
    </source>
</evidence>
<evidence type="ECO:0000313" key="9">
    <source>
        <dbReference type="Proteomes" id="UP000585749"/>
    </source>
</evidence>
<dbReference type="InterPro" id="IPR010158">
    <property type="entry name" value="Amidase_Cbmase"/>
</dbReference>
<evidence type="ECO:0000313" key="7">
    <source>
        <dbReference type="EMBL" id="SCB74323.1"/>
    </source>
</evidence>
<feature type="binding site" evidence="3">
    <location>
        <position position="179"/>
    </location>
    <ligand>
        <name>Zn(2+)</name>
        <dbReference type="ChEBI" id="CHEBI:29105"/>
        <label>1</label>
    </ligand>
</feature>
<protein>
    <submittedName>
        <fullName evidence="7">Allantoate deiminase</fullName>
    </submittedName>
    <submittedName>
        <fullName evidence="6">M20 family metallo-hydrolase</fullName>
    </submittedName>
</protein>
<sequence length="395" mass="43618">MTQLLDLLDQFTHQHDQNRLVYNQDWLANQRDLIFLGQRCGATAIVDDYGNVYLDFPGQINDQPVATGSHMDTVKYGGRYDGLYGVLGGFCAIQQLYEQHGIPKHPIRLISFSEEEGNRFLAAFTGSKYYTGTLQIEKLLDNQGITFDEARRLAVTQLQHLPYVKAQHVALPVTFTELHIEQGPRLAQNNKKIGLVTGIVAQNRYEVTVHGQANHAGTTPMAQRQDAIATASLLMTKLYALAADTAEDLTFTIGEIHVSPNVSNVVAESCRFTIDCRANTNDQLMTFVTKMLQLLEQSKRTSVIETLHVPATRLSDDLLTQNAALATQMNYSYQTLFSGAGHDSQIMSSFVPTTMIFVPSEAGISHAPAEYTKPADLLTGVTLLSASLFMQANGE</sequence>
<dbReference type="PIRSF" id="PIRSF001235">
    <property type="entry name" value="Amidase_carbamoylase"/>
    <property type="match status" value="1"/>
</dbReference>
<evidence type="ECO:0000256" key="2">
    <source>
        <dbReference type="ARBA" id="ARBA00022801"/>
    </source>
</evidence>
<dbReference type="Pfam" id="PF07687">
    <property type="entry name" value="M20_dimer"/>
    <property type="match status" value="1"/>
</dbReference>
<reference evidence="7 8" key="1">
    <citation type="submission" date="2016-08" db="EMBL/GenBank/DDBJ databases">
        <authorList>
            <person name="Varghese N."/>
            <person name="Submissions Spin"/>
        </authorList>
    </citation>
    <scope>NUCLEOTIDE SEQUENCE [LARGE SCALE GENOMIC DNA]</scope>
    <source>
        <strain evidence="7 8">R-53116</strain>
    </source>
</reference>
<dbReference type="AlphaFoldDB" id="A0A4Y4G6B8"/>